<evidence type="ECO:0000256" key="1">
    <source>
        <dbReference type="ARBA" id="ARBA00022553"/>
    </source>
</evidence>
<name>A0A4P9YYQ1_9FUNG</name>
<dbReference type="SUPFAM" id="SSF54928">
    <property type="entry name" value="RNA-binding domain, RBD"/>
    <property type="match status" value="2"/>
</dbReference>
<dbReference type="InterPro" id="IPR035979">
    <property type="entry name" value="RBD_domain_sf"/>
</dbReference>
<feature type="compositionally biased region" description="Low complexity" evidence="4">
    <location>
        <begin position="615"/>
        <end position="646"/>
    </location>
</feature>
<dbReference type="InterPro" id="IPR012677">
    <property type="entry name" value="Nucleotide-bd_a/b_plait_sf"/>
</dbReference>
<protein>
    <recommendedName>
        <fullName evidence="5">RRM domain-containing protein</fullName>
    </recommendedName>
</protein>
<dbReference type="PROSITE" id="PS50102">
    <property type="entry name" value="RRM"/>
    <property type="match status" value="1"/>
</dbReference>
<dbReference type="EMBL" id="KZ989850">
    <property type="protein sequence ID" value="RKP25184.1"/>
    <property type="molecule type" value="Genomic_DNA"/>
</dbReference>
<reference evidence="7" key="1">
    <citation type="journal article" date="2018" name="Nat. Microbiol.">
        <title>Leveraging single-cell genomics to expand the fungal tree of life.</title>
        <authorList>
            <person name="Ahrendt S.R."/>
            <person name="Quandt C.A."/>
            <person name="Ciobanu D."/>
            <person name="Clum A."/>
            <person name="Salamov A."/>
            <person name="Andreopoulos B."/>
            <person name="Cheng J.F."/>
            <person name="Woyke T."/>
            <person name="Pelin A."/>
            <person name="Henrissat B."/>
            <person name="Reynolds N.K."/>
            <person name="Benny G.L."/>
            <person name="Smith M.E."/>
            <person name="James T.Y."/>
            <person name="Grigoriev I.V."/>
        </authorList>
    </citation>
    <scope>NUCLEOTIDE SEQUENCE [LARGE SCALE GENOMIC DNA]</scope>
    <source>
        <strain evidence="7">Benny S71-1</strain>
    </source>
</reference>
<proteinExistence type="predicted"/>
<evidence type="ECO:0000313" key="6">
    <source>
        <dbReference type="EMBL" id="RKP25184.1"/>
    </source>
</evidence>
<feature type="compositionally biased region" description="Low complexity" evidence="4">
    <location>
        <begin position="149"/>
        <end position="166"/>
    </location>
</feature>
<feature type="compositionally biased region" description="Low complexity" evidence="4">
    <location>
        <begin position="690"/>
        <end position="722"/>
    </location>
</feature>
<feature type="domain" description="RRM" evidence="5">
    <location>
        <begin position="524"/>
        <end position="602"/>
    </location>
</feature>
<dbReference type="SMART" id="SM00360">
    <property type="entry name" value="RRM"/>
    <property type="match status" value="2"/>
</dbReference>
<evidence type="ECO:0000259" key="5">
    <source>
        <dbReference type="PROSITE" id="PS50102"/>
    </source>
</evidence>
<dbReference type="Pfam" id="PF00076">
    <property type="entry name" value="RRM_1"/>
    <property type="match status" value="1"/>
</dbReference>
<evidence type="ECO:0000256" key="4">
    <source>
        <dbReference type="SAM" id="MobiDB-lite"/>
    </source>
</evidence>
<dbReference type="CDD" id="cd12245">
    <property type="entry name" value="RRM_scw1_like"/>
    <property type="match status" value="1"/>
</dbReference>
<feature type="region of interest" description="Disordered" evidence="4">
    <location>
        <begin position="683"/>
        <end position="722"/>
    </location>
</feature>
<evidence type="ECO:0000313" key="7">
    <source>
        <dbReference type="Proteomes" id="UP000278143"/>
    </source>
</evidence>
<dbReference type="OrthoDB" id="431169at2759"/>
<organism evidence="6 7">
    <name type="scientific">Syncephalis pseudoplumigaleata</name>
    <dbReference type="NCBI Taxonomy" id="1712513"/>
    <lineage>
        <taxon>Eukaryota</taxon>
        <taxon>Fungi</taxon>
        <taxon>Fungi incertae sedis</taxon>
        <taxon>Zoopagomycota</taxon>
        <taxon>Zoopagomycotina</taxon>
        <taxon>Zoopagomycetes</taxon>
        <taxon>Zoopagales</taxon>
        <taxon>Piptocephalidaceae</taxon>
        <taxon>Syncephalis</taxon>
    </lineage>
</organism>
<keyword evidence="7" id="KW-1185">Reference proteome</keyword>
<sequence>MANSRSDGTAPGSLSGDSTSLVSQAPITSAAASMSDTIAVTASMAIASAALAVSISTPAISTTNASVLPPAPGLPAPAPGASGIAPADDICTIFVVGFPDDMTEREFQNMFTFCPGFEAAMLKTPPTPASTDEPTPSSSGNDGNGANAGSGSSSTSSSSTSTSTATSALPANATTAAAAAAAASSAGTNQKKPLRIGFAKFRTRLTALEARNVLNGRKVDLQSGAVLRAELAKKNLQMKRITTLSNGFEVGSGGSGGSASAGASGGIGFPILPTDRSASSMAGASQRFHQSASDSAAFNAFYSVPTTPGSLGNEMMRKDYSNSFDFFGDAFMSPTGDENRRFDLPSLAGMVGTPSTRSMSFSHPAGRLANGQDSFSSVAAAAAAGAFTGAAPNAATAGPASASVDGSGYPMLSRSNSTSATTRTFFGREISGGTITGGNAADRPPNSATLKSTGGAQGSIGPGVLAASGDDQLSPLSGRLNQLSINTQMNNLYNGSAPVVGPMSAPAITAPRNPIPADQNPPCNTLYVGNLPVNAQEDELRRLFSRMRGYKRLCFRPKPGTGPMCFVEFDDIPCATHAMNELYGVPLSNSVKGGIRLSYSKNPLGVRQNFGPSGAAASSGASSSQNSSQQFQSQQQQQQQQLQQLRQAHLSALTSTNGHSHLSLAQQQQLAQLKAAVAMKQRLEGGSGPGVPMTGGPVDVGRAVARRQQQQQQQRTWQRQQW</sequence>
<dbReference type="GO" id="GO:0003723">
    <property type="term" value="F:RNA binding"/>
    <property type="evidence" value="ECO:0007669"/>
    <property type="project" value="UniProtKB-UniRule"/>
</dbReference>
<feature type="region of interest" description="Disordered" evidence="4">
    <location>
        <begin position="609"/>
        <end position="646"/>
    </location>
</feature>
<keyword evidence="2 3" id="KW-0694">RNA-binding</keyword>
<evidence type="ECO:0000256" key="2">
    <source>
        <dbReference type="ARBA" id="ARBA00022884"/>
    </source>
</evidence>
<gene>
    <name evidence="6" type="ORF">SYNPS1DRAFT_29072</name>
</gene>
<dbReference type="AlphaFoldDB" id="A0A4P9YYQ1"/>
<dbReference type="InterPro" id="IPR000504">
    <property type="entry name" value="RRM_dom"/>
</dbReference>
<accession>A0A4P9YYQ1</accession>
<feature type="region of interest" description="Disordered" evidence="4">
    <location>
        <begin position="123"/>
        <end position="166"/>
    </location>
</feature>
<feature type="region of interest" description="Disordered" evidence="4">
    <location>
        <begin position="433"/>
        <end position="456"/>
    </location>
</feature>
<dbReference type="Proteomes" id="UP000278143">
    <property type="component" value="Unassembled WGS sequence"/>
</dbReference>
<dbReference type="Gene3D" id="3.30.70.330">
    <property type="match status" value="2"/>
</dbReference>
<dbReference type="PANTHER" id="PTHR10501">
    <property type="entry name" value="U1 SMALL NUCLEAR RIBONUCLEOPROTEIN A/U2 SMALL NUCLEAR RIBONUCLEOPROTEIN B"/>
    <property type="match status" value="1"/>
</dbReference>
<keyword evidence="1" id="KW-0597">Phosphoprotein</keyword>
<dbReference type="FunFam" id="3.30.70.330:FF:000089">
    <property type="entry name" value="RNA binding protein"/>
    <property type="match status" value="1"/>
</dbReference>
<evidence type="ECO:0000256" key="3">
    <source>
        <dbReference type="PROSITE-ProRule" id="PRU00176"/>
    </source>
</evidence>